<sequence length="113" mass="13026">MVAPAVVVRWWWLPFAPCHLSHMESTHPRCLLHHLGRVPRARKVRTTGSRVYHGRGKQDARIAALFLCVPRRTDEWHVGRTGFCCKGWASVWWFFCSSTTNASRRKTAGLEAR</sequence>
<dbReference type="Proteomes" id="UP001230504">
    <property type="component" value="Unassembled WGS sequence"/>
</dbReference>
<proteinExistence type="predicted"/>
<reference evidence="1" key="1">
    <citation type="submission" date="2021-06" db="EMBL/GenBank/DDBJ databases">
        <title>Comparative genomics, transcriptomics and evolutionary studies reveal genomic signatures of adaptation to plant cell wall in hemibiotrophic fungi.</title>
        <authorList>
            <consortium name="DOE Joint Genome Institute"/>
            <person name="Baroncelli R."/>
            <person name="Diaz J.F."/>
            <person name="Benocci T."/>
            <person name="Peng M."/>
            <person name="Battaglia E."/>
            <person name="Haridas S."/>
            <person name="Andreopoulos W."/>
            <person name="Labutti K."/>
            <person name="Pangilinan J."/>
            <person name="Floch G.L."/>
            <person name="Makela M.R."/>
            <person name="Henrissat B."/>
            <person name="Grigoriev I.V."/>
            <person name="Crouch J.A."/>
            <person name="De Vries R.P."/>
            <person name="Sukno S.A."/>
            <person name="Thon M.R."/>
        </authorList>
    </citation>
    <scope>NUCLEOTIDE SEQUENCE</scope>
    <source>
        <strain evidence="1">CBS 125086</strain>
    </source>
</reference>
<keyword evidence="2" id="KW-1185">Reference proteome</keyword>
<dbReference type="EMBL" id="JAHLJV010000120">
    <property type="protein sequence ID" value="KAK1569884.1"/>
    <property type="molecule type" value="Genomic_DNA"/>
</dbReference>
<organism evidence="1 2">
    <name type="scientific">Colletotrichum navitas</name>
    <dbReference type="NCBI Taxonomy" id="681940"/>
    <lineage>
        <taxon>Eukaryota</taxon>
        <taxon>Fungi</taxon>
        <taxon>Dikarya</taxon>
        <taxon>Ascomycota</taxon>
        <taxon>Pezizomycotina</taxon>
        <taxon>Sordariomycetes</taxon>
        <taxon>Hypocreomycetidae</taxon>
        <taxon>Glomerellales</taxon>
        <taxon>Glomerellaceae</taxon>
        <taxon>Colletotrichum</taxon>
        <taxon>Colletotrichum graminicola species complex</taxon>
    </lineage>
</organism>
<name>A0AAD8UZK6_9PEZI</name>
<protein>
    <submittedName>
        <fullName evidence="1">Uncharacterized protein</fullName>
    </submittedName>
</protein>
<evidence type="ECO:0000313" key="2">
    <source>
        <dbReference type="Proteomes" id="UP001230504"/>
    </source>
</evidence>
<dbReference type="GeneID" id="85447013"/>
<accession>A0AAD8UZK6</accession>
<gene>
    <name evidence="1" type="ORF">LY79DRAFT_66058</name>
</gene>
<dbReference type="RefSeq" id="XP_060408080.1">
    <property type="nucleotide sequence ID" value="XM_060562773.1"/>
</dbReference>
<comment type="caution">
    <text evidence="1">The sequence shown here is derived from an EMBL/GenBank/DDBJ whole genome shotgun (WGS) entry which is preliminary data.</text>
</comment>
<dbReference type="AlphaFoldDB" id="A0AAD8UZK6"/>
<evidence type="ECO:0000313" key="1">
    <source>
        <dbReference type="EMBL" id="KAK1569884.1"/>
    </source>
</evidence>